<dbReference type="GO" id="GO:0008745">
    <property type="term" value="F:N-acetylmuramoyl-L-alanine amidase activity"/>
    <property type="evidence" value="ECO:0007669"/>
    <property type="project" value="UniProtKB-EC"/>
</dbReference>
<dbReference type="Pfam" id="PF01510">
    <property type="entry name" value="Amidase_2"/>
    <property type="match status" value="1"/>
</dbReference>
<protein>
    <recommendedName>
        <fullName evidence="2">N-acetylmuramoyl-L-alanine amidase</fullName>
        <ecNumber evidence="2">3.5.1.28</ecNumber>
    </recommendedName>
</protein>
<dbReference type="InterPro" id="IPR051206">
    <property type="entry name" value="NAMLAA_amidase_2"/>
</dbReference>
<dbReference type="Gene3D" id="3.40.80.10">
    <property type="entry name" value="Peptidoglycan recognition protein-like"/>
    <property type="match status" value="1"/>
</dbReference>
<feature type="domain" description="N-acetylmuramoyl-L-alanine amidase" evidence="5">
    <location>
        <begin position="158"/>
        <end position="302"/>
    </location>
</feature>
<evidence type="ECO:0000256" key="4">
    <source>
        <dbReference type="ARBA" id="ARBA00023316"/>
    </source>
</evidence>
<dbReference type="Proteomes" id="UP001431221">
    <property type="component" value="Unassembled WGS sequence"/>
</dbReference>
<keyword evidence="4" id="KW-0961">Cell wall biogenesis/degradation</keyword>
<dbReference type="EMBL" id="JALNMJ010000003">
    <property type="protein sequence ID" value="MCK7611929.1"/>
    <property type="molecule type" value="Genomic_DNA"/>
</dbReference>
<comment type="catalytic activity">
    <reaction evidence="1">
        <text>Hydrolyzes the link between N-acetylmuramoyl residues and L-amino acid residues in certain cell-wall glycopeptides.</text>
        <dbReference type="EC" id="3.5.1.28"/>
    </reaction>
</comment>
<dbReference type="PANTHER" id="PTHR30417">
    <property type="entry name" value="N-ACETYLMURAMOYL-L-ALANINE AMIDASE AMID"/>
    <property type="match status" value="1"/>
</dbReference>
<comment type="caution">
    <text evidence="6">The sequence shown here is derived from an EMBL/GenBank/DDBJ whole genome shotgun (WGS) entry which is preliminary data.</text>
</comment>
<evidence type="ECO:0000256" key="3">
    <source>
        <dbReference type="ARBA" id="ARBA00022801"/>
    </source>
</evidence>
<dbReference type="EC" id="3.5.1.28" evidence="2"/>
<gene>
    <name evidence="6" type="ORF">M0H32_07135</name>
</gene>
<sequence length="450" mass="49377">MRAELRIDNRYSINRRRLRAGRHHFDDPVEAADVFLYEVTAEEARRPFSTLRRADALAQTNSRGRVTLTLPSANGTYLLRILPEFWSEASVGPNLSRPFAAGAGRVYRPLDIKVKIEGNPGRARIASATTASRSTADGEAWSVRHDGLSIVLQPVWVTEHTGRRRTKSRTDLIVVHLTSGSDPYGAVRKISSHAGAHYLILKQDGQVIKFLSDTIQGGHAGGHGHSGTPYWAGDTNVNSRSIGIELENVKPTEDESDFTEAQYQSLLRLLGELVDQHGIDPRRVIGHSDLAVEMNIRDFDPGFRFDWPRLGRAGFGPPGPGRGYPTLRSFTAAGPAALEGLYGGLFQGLRSDPELRQGDNDTGSVYGGRPQGNITGEPIKEILTDLNKIGYWVGSRGPGNTLDEDAMRAVRYFQIHFFATELGAPPSSGRNARLDRETAIRIFDAAAMNS</sequence>
<evidence type="ECO:0000313" key="7">
    <source>
        <dbReference type="Proteomes" id="UP001431221"/>
    </source>
</evidence>
<keyword evidence="3 6" id="KW-0378">Hydrolase</keyword>
<dbReference type="CDD" id="cd06583">
    <property type="entry name" value="PGRP"/>
    <property type="match status" value="1"/>
</dbReference>
<evidence type="ECO:0000256" key="1">
    <source>
        <dbReference type="ARBA" id="ARBA00001561"/>
    </source>
</evidence>
<evidence type="ECO:0000256" key="2">
    <source>
        <dbReference type="ARBA" id="ARBA00011901"/>
    </source>
</evidence>
<dbReference type="InterPro" id="IPR036505">
    <property type="entry name" value="Amidase/PGRP_sf"/>
</dbReference>
<dbReference type="RefSeq" id="WP_248152614.1">
    <property type="nucleotide sequence ID" value="NZ_JALNMJ010000003.1"/>
</dbReference>
<name>A0ABT0GR50_9HYPH</name>
<dbReference type="PANTHER" id="PTHR30417:SF1">
    <property type="entry name" value="N-ACETYLMURAMOYL-L-ALANINE AMIDASE AMID"/>
    <property type="match status" value="1"/>
</dbReference>
<proteinExistence type="predicted"/>
<dbReference type="SMART" id="SM00644">
    <property type="entry name" value="Ami_2"/>
    <property type="match status" value="1"/>
</dbReference>
<evidence type="ECO:0000259" key="5">
    <source>
        <dbReference type="SMART" id="SM00644"/>
    </source>
</evidence>
<dbReference type="SUPFAM" id="SSF55846">
    <property type="entry name" value="N-acetylmuramoyl-L-alanine amidase-like"/>
    <property type="match status" value="1"/>
</dbReference>
<accession>A0ABT0GR50</accession>
<organism evidence="6 7">
    <name type="scientific">Roseibium sediminicola</name>
    <dbReference type="NCBI Taxonomy" id="2933272"/>
    <lineage>
        <taxon>Bacteria</taxon>
        <taxon>Pseudomonadati</taxon>
        <taxon>Pseudomonadota</taxon>
        <taxon>Alphaproteobacteria</taxon>
        <taxon>Hyphomicrobiales</taxon>
        <taxon>Stappiaceae</taxon>
        <taxon>Roseibium</taxon>
    </lineage>
</organism>
<dbReference type="InterPro" id="IPR002502">
    <property type="entry name" value="Amidase_domain"/>
</dbReference>
<reference evidence="6" key="1">
    <citation type="submission" date="2022-04" db="EMBL/GenBank/DDBJ databases">
        <title>Roseibium sp. CAU 1639 isolated from mud.</title>
        <authorList>
            <person name="Kim W."/>
        </authorList>
    </citation>
    <scope>NUCLEOTIDE SEQUENCE</scope>
    <source>
        <strain evidence="6">CAU 1639</strain>
    </source>
</reference>
<evidence type="ECO:0000313" key="6">
    <source>
        <dbReference type="EMBL" id="MCK7611929.1"/>
    </source>
</evidence>
<keyword evidence="7" id="KW-1185">Reference proteome</keyword>